<evidence type="ECO:0000259" key="4">
    <source>
        <dbReference type="Pfam" id="PF01464"/>
    </source>
</evidence>
<dbReference type="Pfam" id="PF01464">
    <property type="entry name" value="SLT"/>
    <property type="match status" value="1"/>
</dbReference>
<evidence type="ECO:0000313" key="6">
    <source>
        <dbReference type="EMBL" id="BAN34245.1"/>
    </source>
</evidence>
<reference evidence="6 7" key="1">
    <citation type="journal article" date="2012" name="Appl. Environ. Microbiol.">
        <title>Draft genome sequence of a psychrotolerant sulfur-oxidizing bacterium, Sulfuricella denitrificans skB26, and proteomic insights into cold adaptation.</title>
        <authorList>
            <person name="Watanabe T."/>
            <person name="Kojima H."/>
            <person name="Fukui M."/>
        </authorList>
    </citation>
    <scope>NUCLEOTIDE SEQUENCE [LARGE SCALE GENOMIC DNA]</scope>
    <source>
        <strain evidence="7">skB26</strain>
    </source>
</reference>
<dbReference type="STRING" id="1163617.SCD_n00396"/>
<dbReference type="InterPro" id="IPR023346">
    <property type="entry name" value="Lysozyme-like_dom_sf"/>
</dbReference>
<gene>
    <name evidence="6" type="ORF">SCD_n00396</name>
</gene>
<dbReference type="KEGG" id="sdr:SCD_n00396"/>
<dbReference type="PANTHER" id="PTHR37423:SF5">
    <property type="entry name" value="SOLUBLE LYTIC MUREIN TRANSGLYCOSYLASE"/>
    <property type="match status" value="1"/>
</dbReference>
<keyword evidence="7" id="KW-1185">Reference proteome</keyword>
<proteinExistence type="inferred from homology"/>
<evidence type="ECO:0000259" key="5">
    <source>
        <dbReference type="Pfam" id="PF14718"/>
    </source>
</evidence>
<dbReference type="Pfam" id="PF14718">
    <property type="entry name" value="SLT_L"/>
    <property type="match status" value="1"/>
</dbReference>
<feature type="chain" id="PRO_5004535706" evidence="3">
    <location>
        <begin position="26"/>
        <end position="653"/>
    </location>
</feature>
<dbReference type="Gene3D" id="1.10.530.10">
    <property type="match status" value="1"/>
</dbReference>
<keyword evidence="2 3" id="KW-0732">Signal</keyword>
<dbReference type="AlphaFoldDB" id="S6A9K0"/>
<dbReference type="InterPro" id="IPR012289">
    <property type="entry name" value="Lytic_TGlycosylase_superhlx_L"/>
</dbReference>
<feature type="signal peptide" evidence="3">
    <location>
        <begin position="1"/>
        <end position="25"/>
    </location>
</feature>
<dbReference type="EMBL" id="AP013066">
    <property type="protein sequence ID" value="BAN34245.1"/>
    <property type="molecule type" value="Genomic_DNA"/>
</dbReference>
<feature type="domain" description="Lytic transglycosylase superhelical linker" evidence="5">
    <location>
        <begin position="400"/>
        <end position="460"/>
    </location>
</feature>
<dbReference type="SUPFAM" id="SSF48435">
    <property type="entry name" value="Bacterial muramidases"/>
    <property type="match status" value="1"/>
</dbReference>
<sequence length="653" mass="72893">MRFILIAVVFSAGAALSAFSNVASANYEADFSAAREAFKSGNISRFDTMAARLHGHVLEPFVAYMQLMLHLKEARPEEIKAYIQRNGDSFLADRLLAEWLRMLAKSQRWELYMSEYPALITRDSDLVCYALQARLALGDSTALAEAKPYWFSAEEQPSSCLPLSDALAINGLLTVEDVWARLRLTLEAGNVSVAKHVALYFPGQQEIPLRELDRAAENPLAFLDKLPVSLSTRAGRELTLFALSRVARSQPQQALPYWNALQSQFGAEEQAYGWGQLALHAARKHDPAALAWFGKAVGTRLSDLQLAWKVRAALREQNWQEVQAAIAAMSEAEQNQGSWRYWKARALKSQGKAVQGNAILAPLSKEFNYYGQLAAGELGVVAGSPVESFKAGSDEIKAMEKLPAIQRALALYEMNLRYEANREWMWAVRGLDDRHLLAAAEVAQRHGWYDRAISTADRTQQLHDFSLRFPAPHRDVMQEQARQVGLDEAWVYGLIRQESRFVQQARSGVGASGLMQLMPGTARWVAKRMGMKNFRQSLVNQLDTNVMLGTYYLKYVLDKLEGQPVLATAAYNAGPSRAIRWRSEAPMEGAIYAETIPFTETRGYVQKVMSNAVYYGNQFGQQLQSLKQRLGTITRGSGKTDCGTDDERAPACD</sequence>
<dbReference type="HOGENOM" id="CLU_019016_0_0_4"/>
<protein>
    <submittedName>
        <fullName evidence="6">Lytic transglycosylase catalytic subunit</fullName>
    </submittedName>
</protein>
<dbReference type="Proteomes" id="UP000015559">
    <property type="component" value="Chromosome"/>
</dbReference>
<dbReference type="PANTHER" id="PTHR37423">
    <property type="entry name" value="SOLUBLE LYTIC MUREIN TRANSGLYCOSYLASE-RELATED"/>
    <property type="match status" value="1"/>
</dbReference>
<evidence type="ECO:0000313" key="7">
    <source>
        <dbReference type="Proteomes" id="UP000015559"/>
    </source>
</evidence>
<comment type="similarity">
    <text evidence="1">Belongs to the transglycosylase Slt family.</text>
</comment>
<accession>S6A9K0</accession>
<organism evidence="6 7">
    <name type="scientific">Sulfuricella denitrificans (strain DSM 22764 / NBRC 105220 / skB26)</name>
    <dbReference type="NCBI Taxonomy" id="1163617"/>
    <lineage>
        <taxon>Bacteria</taxon>
        <taxon>Pseudomonadati</taxon>
        <taxon>Pseudomonadota</taxon>
        <taxon>Betaproteobacteria</taxon>
        <taxon>Nitrosomonadales</taxon>
        <taxon>Sulfuricellaceae</taxon>
        <taxon>Sulfuricella</taxon>
    </lineage>
</organism>
<dbReference type="Gene3D" id="1.10.1240.20">
    <property type="entry name" value="Lytic transglycosylase, superhelical linker domain"/>
    <property type="match status" value="1"/>
</dbReference>
<dbReference type="eggNOG" id="COG0741">
    <property type="taxonomic scope" value="Bacteria"/>
</dbReference>
<evidence type="ECO:0000256" key="2">
    <source>
        <dbReference type="ARBA" id="ARBA00022729"/>
    </source>
</evidence>
<dbReference type="CDD" id="cd13401">
    <property type="entry name" value="Slt70-like"/>
    <property type="match status" value="1"/>
</dbReference>
<evidence type="ECO:0000256" key="3">
    <source>
        <dbReference type="SAM" id="SignalP"/>
    </source>
</evidence>
<evidence type="ECO:0000256" key="1">
    <source>
        <dbReference type="ARBA" id="ARBA00007734"/>
    </source>
</evidence>
<name>S6A9K0_SULDS</name>
<dbReference type="InterPro" id="IPR037061">
    <property type="entry name" value="Lytic_TGlycoase_superhlx_L_sf"/>
</dbReference>
<dbReference type="GO" id="GO:0004553">
    <property type="term" value="F:hydrolase activity, hydrolyzing O-glycosyl compounds"/>
    <property type="evidence" value="ECO:0007669"/>
    <property type="project" value="InterPro"/>
</dbReference>
<dbReference type="RefSeq" id="WP_009206809.1">
    <property type="nucleotide sequence ID" value="NC_022357.1"/>
</dbReference>
<dbReference type="Gene3D" id="1.25.20.10">
    <property type="entry name" value="Bacterial muramidases"/>
    <property type="match status" value="1"/>
</dbReference>
<dbReference type="OrthoDB" id="92254at2"/>
<feature type="domain" description="Transglycosylase SLT" evidence="4">
    <location>
        <begin position="476"/>
        <end position="585"/>
    </location>
</feature>
<dbReference type="InterPro" id="IPR008939">
    <property type="entry name" value="Lytic_TGlycosylase_superhlx_U"/>
</dbReference>
<dbReference type="InterPro" id="IPR008258">
    <property type="entry name" value="Transglycosylase_SLT_dom_1"/>
</dbReference>
<dbReference type="SUPFAM" id="SSF53955">
    <property type="entry name" value="Lysozyme-like"/>
    <property type="match status" value="1"/>
</dbReference>
<dbReference type="GO" id="GO:0042597">
    <property type="term" value="C:periplasmic space"/>
    <property type="evidence" value="ECO:0007669"/>
    <property type="project" value="InterPro"/>
</dbReference>